<dbReference type="InterPro" id="IPR042171">
    <property type="entry name" value="Acyl-CoA_hotdog"/>
</dbReference>
<dbReference type="EMBL" id="CAFBPM010000001">
    <property type="protein sequence ID" value="CAB5007744.1"/>
    <property type="molecule type" value="Genomic_DNA"/>
</dbReference>
<gene>
    <name evidence="2" type="ORF">UFOPK3164_00654</name>
    <name evidence="3" type="ORF">UFOPK3427_00960</name>
    <name evidence="4" type="ORF">UFOPK4112_00125</name>
</gene>
<dbReference type="SUPFAM" id="SSF54637">
    <property type="entry name" value="Thioesterase/thiol ester dehydrase-isomerase"/>
    <property type="match status" value="2"/>
</dbReference>
<name>A0A6J6ZVJ5_9ZZZZ</name>
<proteinExistence type="predicted"/>
<dbReference type="PROSITE" id="PS50294">
    <property type="entry name" value="WD_REPEATS_REGION"/>
    <property type="match status" value="1"/>
</dbReference>
<reference evidence="2" key="1">
    <citation type="submission" date="2020-05" db="EMBL/GenBank/DDBJ databases">
        <authorList>
            <person name="Chiriac C."/>
            <person name="Salcher M."/>
            <person name="Ghai R."/>
            <person name="Kavagutti S V."/>
        </authorList>
    </citation>
    <scope>NUCLEOTIDE SEQUENCE</scope>
</reference>
<dbReference type="PROSITE" id="PS50082">
    <property type="entry name" value="WD_REPEATS_2"/>
    <property type="match status" value="1"/>
</dbReference>
<dbReference type="InterPro" id="IPR029069">
    <property type="entry name" value="HotDog_dom_sf"/>
</dbReference>
<evidence type="ECO:0000313" key="4">
    <source>
        <dbReference type="EMBL" id="CAB5007744.1"/>
    </source>
</evidence>
<protein>
    <submittedName>
        <fullName evidence="2">Unannotated protein</fullName>
    </submittedName>
</protein>
<evidence type="ECO:0000313" key="3">
    <source>
        <dbReference type="EMBL" id="CAB4873430.1"/>
    </source>
</evidence>
<dbReference type="EMBL" id="CAFABE010000022">
    <property type="protein sequence ID" value="CAB4824545.1"/>
    <property type="molecule type" value="Genomic_DNA"/>
</dbReference>
<dbReference type="InterPro" id="IPR049450">
    <property type="entry name" value="ACOT8-like_C"/>
</dbReference>
<dbReference type="Gene3D" id="2.40.160.210">
    <property type="entry name" value="Acyl-CoA thioesterase, double hotdog domain"/>
    <property type="match status" value="1"/>
</dbReference>
<dbReference type="Pfam" id="PF20789">
    <property type="entry name" value="4HBT_3C"/>
    <property type="match status" value="1"/>
</dbReference>
<feature type="domain" description="Acyl-CoA thioesterase-like C-terminal" evidence="1">
    <location>
        <begin position="125"/>
        <end position="259"/>
    </location>
</feature>
<sequence length="265" mass="28647">MDVKDFLGIKQVDDNRHFTLDVGSHLITPGEFLFGGCGLGAAIVALEEASGRPTIWANAQYLSYAPLNSTMEIEVVLEVEGGHVTQARAVGHVEGREILTVNSSLGTNTLEVGGVWVEPPVVKEPDDCPPRRLPHLVENSIFQHVDVRMAKGRSYEEIDGTPGSSDSALWARLPGHVDPSAATLAIFGDFLTGAVANSVGRITMGRSLDNTIRMVQVEPTEWVLCDMRLHALVNGYAQGVVFLWSENGTLLATASQSMAIKLWDL</sequence>
<evidence type="ECO:0000259" key="1">
    <source>
        <dbReference type="Pfam" id="PF20789"/>
    </source>
</evidence>
<organism evidence="2">
    <name type="scientific">freshwater metagenome</name>
    <dbReference type="NCBI Taxonomy" id="449393"/>
    <lineage>
        <taxon>unclassified sequences</taxon>
        <taxon>metagenomes</taxon>
        <taxon>ecological metagenomes</taxon>
    </lineage>
</organism>
<accession>A0A6J6ZVJ5</accession>
<dbReference type="EMBL" id="CAFBLT010000001">
    <property type="protein sequence ID" value="CAB4873430.1"/>
    <property type="molecule type" value="Genomic_DNA"/>
</dbReference>
<evidence type="ECO:0000313" key="2">
    <source>
        <dbReference type="EMBL" id="CAB4824545.1"/>
    </source>
</evidence>
<dbReference type="InterPro" id="IPR001680">
    <property type="entry name" value="WD40_rpt"/>
</dbReference>
<dbReference type="AlphaFoldDB" id="A0A6J6ZVJ5"/>